<evidence type="ECO:0000256" key="3">
    <source>
        <dbReference type="ARBA" id="ARBA00022692"/>
    </source>
</evidence>
<accession>A0ABS9CUM4</accession>
<dbReference type="InterPro" id="IPR050445">
    <property type="entry name" value="Bact_polysacc_biosynth/exp"/>
</dbReference>
<keyword evidence="10" id="KW-1185">Reference proteome</keyword>
<dbReference type="PANTHER" id="PTHR32309:SF13">
    <property type="entry name" value="FERRIC ENTEROBACTIN TRANSPORT PROTEIN FEPE"/>
    <property type="match status" value="1"/>
</dbReference>
<evidence type="ECO:0000256" key="7">
    <source>
        <dbReference type="SAM" id="Phobius"/>
    </source>
</evidence>
<evidence type="ECO:0000313" key="9">
    <source>
        <dbReference type="EMBL" id="MCF2870950.1"/>
    </source>
</evidence>
<evidence type="ECO:0000256" key="5">
    <source>
        <dbReference type="ARBA" id="ARBA00023136"/>
    </source>
</evidence>
<name>A0ABS9CUM4_9RHOB</name>
<dbReference type="Pfam" id="PF02706">
    <property type="entry name" value="Wzz"/>
    <property type="match status" value="1"/>
</dbReference>
<keyword evidence="5 7" id="KW-0472">Membrane</keyword>
<comment type="caution">
    <text evidence="9">The sequence shown here is derived from an EMBL/GenBank/DDBJ whole genome shotgun (WGS) entry which is preliminary data.</text>
</comment>
<dbReference type="EMBL" id="JAKGAQ010000002">
    <property type="protein sequence ID" value="MCF2870950.1"/>
    <property type="molecule type" value="Genomic_DNA"/>
</dbReference>
<keyword evidence="2" id="KW-1003">Cell membrane</keyword>
<keyword evidence="4 7" id="KW-1133">Transmembrane helix</keyword>
<evidence type="ECO:0000256" key="4">
    <source>
        <dbReference type="ARBA" id="ARBA00022989"/>
    </source>
</evidence>
<comment type="subcellular location">
    <subcellularLocation>
        <location evidence="1">Cell membrane</location>
        <topology evidence="1">Multi-pass membrane protein</topology>
    </subcellularLocation>
</comment>
<evidence type="ECO:0000256" key="2">
    <source>
        <dbReference type="ARBA" id="ARBA00022475"/>
    </source>
</evidence>
<feature type="coiled-coil region" evidence="6">
    <location>
        <begin position="202"/>
        <end position="258"/>
    </location>
</feature>
<dbReference type="RefSeq" id="WP_235225077.1">
    <property type="nucleotide sequence ID" value="NZ_JAKGAQ010000002.1"/>
</dbReference>
<evidence type="ECO:0000259" key="8">
    <source>
        <dbReference type="Pfam" id="PF02706"/>
    </source>
</evidence>
<feature type="domain" description="Polysaccharide chain length determinant N-terminal" evidence="8">
    <location>
        <begin position="6"/>
        <end position="95"/>
    </location>
</feature>
<sequence>MDNRDDDIDAVQLFRTVWRGKWLIGFVALVFGVLGFLYATNVAKPVYRSTATVAIESTPTQVTDLDAVVGGLSAEQPSLNTQIHLIRSRQLLRRLVLDQDLTNDPEFNPLLAEPNPYSLGGLRDAILGPQAPQEYTEDELIRIAVDRLRDRLSVSNPTQSFVFQIGVSAGTAEKATNLANALATTYINDQLLFKEAQSDTAISFLDQRTLELQIELNEAELEVKDFAASIELISPETLAAKNRQVKELRERLLTLDALVATQQNVSEAYQNFDATTAALSDVEALDNATLTQLFATIDEGQTEQDRF</sequence>
<dbReference type="PANTHER" id="PTHR32309">
    <property type="entry name" value="TYROSINE-PROTEIN KINASE"/>
    <property type="match status" value="1"/>
</dbReference>
<reference evidence="9 10" key="1">
    <citation type="submission" date="2022-01" db="EMBL/GenBank/DDBJ databases">
        <title>Octadecabacter sp. nov., isolated from a marine alga.</title>
        <authorList>
            <person name="Jin M.S."/>
            <person name="Kim H.M."/>
            <person name="Han D.M."/>
            <person name="Jung J.J."/>
            <person name="Jeon C.O."/>
        </authorList>
    </citation>
    <scope>NUCLEOTIDE SEQUENCE [LARGE SCALE GENOMIC DNA]</scope>
    <source>
        <strain evidence="9 10">G9-8</strain>
    </source>
</reference>
<evidence type="ECO:0000313" key="10">
    <source>
        <dbReference type="Proteomes" id="UP001200557"/>
    </source>
</evidence>
<gene>
    <name evidence="9" type="ORF">L0664_07725</name>
</gene>
<feature type="transmembrane region" description="Helical" evidence="7">
    <location>
        <begin position="20"/>
        <end position="39"/>
    </location>
</feature>
<proteinExistence type="predicted"/>
<keyword evidence="3 7" id="KW-0812">Transmembrane</keyword>
<protein>
    <submittedName>
        <fullName evidence="9">Wzz/FepE/Etk N-terminal domain-containing protein</fullName>
    </submittedName>
</protein>
<dbReference type="Proteomes" id="UP001200557">
    <property type="component" value="Unassembled WGS sequence"/>
</dbReference>
<evidence type="ECO:0000256" key="1">
    <source>
        <dbReference type="ARBA" id="ARBA00004651"/>
    </source>
</evidence>
<evidence type="ECO:0000256" key="6">
    <source>
        <dbReference type="SAM" id="Coils"/>
    </source>
</evidence>
<organism evidence="9 10">
    <name type="scientific">Octadecabacter dasysiphoniae</name>
    <dbReference type="NCBI Taxonomy" id="2909341"/>
    <lineage>
        <taxon>Bacteria</taxon>
        <taxon>Pseudomonadati</taxon>
        <taxon>Pseudomonadota</taxon>
        <taxon>Alphaproteobacteria</taxon>
        <taxon>Rhodobacterales</taxon>
        <taxon>Roseobacteraceae</taxon>
        <taxon>Octadecabacter</taxon>
    </lineage>
</organism>
<dbReference type="InterPro" id="IPR003856">
    <property type="entry name" value="LPS_length_determ_N"/>
</dbReference>
<keyword evidence="6" id="KW-0175">Coiled coil</keyword>